<dbReference type="InterPro" id="IPR024169">
    <property type="entry name" value="SP_NH2Trfase/AEP_transaminase"/>
</dbReference>
<dbReference type="InterPro" id="IPR015421">
    <property type="entry name" value="PyrdxlP-dep_Trfase_major"/>
</dbReference>
<dbReference type="AlphaFoldDB" id="A0A840MNL7"/>
<proteinExistence type="inferred from homology"/>
<evidence type="ECO:0000313" key="11">
    <source>
        <dbReference type="EMBL" id="MBB5018597.1"/>
    </source>
</evidence>
<accession>A0A840MNL7</accession>
<dbReference type="NCBIfam" id="NF010006">
    <property type="entry name" value="PRK13479.1"/>
    <property type="match status" value="1"/>
</dbReference>
<sequence length="372" mass="39862">MMREPILLTPGPLTTSLTTKTAMLHDWGSWDTSFNQLTASVCHDLLAIVHGEASHVCVPLQGSGTFAVEAAIGNLVPRTGKLLVLVNGAYGKRMAQAAEVIGRQVCVLETADDTPPSPADVAGRLAADPAITHVGLIHCETSTGLLNPLTEIAEVVAQAGRQLIVDAMSSFGALPIDLRSLSIQAIIASSNKCLEGVPGMGFVIANRAALLASKGQSHSLAMDLCDQYEYMQRTGQWRYTPPTHVVAALRAALDQYLQAGGQAARLARYQHNADCLRNGLRKLGLRPFLPEAAQAPIILTFHAPAHPGYQFRPFYEAVRAQGFILYPGKLTQIETFRVGCIGAIDQAEIEQAVAAIGRILQQLGWINQETTA</sequence>
<evidence type="ECO:0000256" key="7">
    <source>
        <dbReference type="HAMAP-Rule" id="MF_01376"/>
    </source>
</evidence>
<comment type="subunit">
    <text evidence="7">Homodimer.</text>
</comment>
<dbReference type="GO" id="GO:0019700">
    <property type="term" value="P:organic phosphonate catabolic process"/>
    <property type="evidence" value="ECO:0007669"/>
    <property type="project" value="UniProtKB-UniRule"/>
</dbReference>
<dbReference type="GO" id="GO:0047304">
    <property type="term" value="F:2-aminoethylphosphonate-pyruvate transaminase activity"/>
    <property type="evidence" value="ECO:0007669"/>
    <property type="project" value="UniProtKB-UniRule"/>
</dbReference>
<comment type="catalytic activity">
    <reaction evidence="6 7">
        <text>(2-aminoethyl)phosphonate + pyruvate = phosphonoacetaldehyde + L-alanine</text>
        <dbReference type="Rhea" id="RHEA:17021"/>
        <dbReference type="ChEBI" id="CHEBI:15361"/>
        <dbReference type="ChEBI" id="CHEBI:57418"/>
        <dbReference type="ChEBI" id="CHEBI:57972"/>
        <dbReference type="ChEBI" id="CHEBI:58383"/>
        <dbReference type="EC" id="2.6.1.37"/>
    </reaction>
</comment>
<dbReference type="PANTHER" id="PTHR42778">
    <property type="entry name" value="2-AMINOETHYLPHOSPHONATE--PYRUVATE TRANSAMINASE"/>
    <property type="match status" value="1"/>
</dbReference>
<dbReference type="PANTHER" id="PTHR42778:SF1">
    <property type="entry name" value="2-AMINOETHYLPHOSPHONATE--PYRUVATE TRANSAMINASE"/>
    <property type="match status" value="1"/>
</dbReference>
<feature type="domain" description="Aminotransferase class V" evidence="10">
    <location>
        <begin position="51"/>
        <end position="302"/>
    </location>
</feature>
<evidence type="ECO:0000256" key="6">
    <source>
        <dbReference type="ARBA" id="ARBA00049460"/>
    </source>
</evidence>
<keyword evidence="2 7" id="KW-0032">Aminotransferase</keyword>
<evidence type="ECO:0000256" key="4">
    <source>
        <dbReference type="ARBA" id="ARBA00022898"/>
    </source>
</evidence>
<keyword evidence="5 7" id="KW-0670">Pyruvate</keyword>
<evidence type="ECO:0000313" key="12">
    <source>
        <dbReference type="Proteomes" id="UP000575898"/>
    </source>
</evidence>
<comment type="caution">
    <text evidence="11">The sequence shown here is derived from an EMBL/GenBank/DDBJ whole genome shotgun (WGS) entry which is preliminary data.</text>
</comment>
<feature type="modified residue" description="N6-(pyridoxal phosphate)lysine" evidence="7 9">
    <location>
        <position position="192"/>
    </location>
</feature>
<dbReference type="EC" id="2.6.1.37" evidence="7"/>
<dbReference type="Gene3D" id="3.90.1150.10">
    <property type="entry name" value="Aspartate Aminotransferase, domain 1"/>
    <property type="match status" value="1"/>
</dbReference>
<dbReference type="NCBIfam" id="TIGR02326">
    <property type="entry name" value="transamin_PhnW"/>
    <property type="match status" value="1"/>
</dbReference>
<dbReference type="NCBIfam" id="TIGR03301">
    <property type="entry name" value="PhnW-AepZ"/>
    <property type="match status" value="1"/>
</dbReference>
<evidence type="ECO:0000256" key="1">
    <source>
        <dbReference type="ARBA" id="ARBA00001933"/>
    </source>
</evidence>
<keyword evidence="4 7" id="KW-0663">Pyridoxal phosphate</keyword>
<feature type="binding site" evidence="8">
    <location>
        <position position="337"/>
    </location>
    <ligand>
        <name>substrate</name>
    </ligand>
</feature>
<reference evidence="11 12" key="1">
    <citation type="submission" date="2020-08" db="EMBL/GenBank/DDBJ databases">
        <title>Genomic Encyclopedia of Type Strains, Phase IV (KMG-IV): sequencing the most valuable type-strain genomes for metagenomic binning, comparative biology and taxonomic classification.</title>
        <authorList>
            <person name="Goeker M."/>
        </authorList>
    </citation>
    <scope>NUCLEOTIDE SEQUENCE [LARGE SCALE GENOMIC DNA]</scope>
    <source>
        <strain evidence="11 12">DSM 27165</strain>
    </source>
</reference>
<dbReference type="InterPro" id="IPR012703">
    <property type="entry name" value="NH2EtPonate_pyrv_transaminase"/>
</dbReference>
<dbReference type="Gene3D" id="3.40.640.10">
    <property type="entry name" value="Type I PLP-dependent aspartate aminotransferase-like (Major domain)"/>
    <property type="match status" value="1"/>
</dbReference>
<comment type="cofactor">
    <cofactor evidence="1 7 9">
        <name>pyridoxal 5'-phosphate</name>
        <dbReference type="ChEBI" id="CHEBI:597326"/>
    </cofactor>
</comment>
<name>A0A840MNL7_9PROT</name>
<comment type="similarity">
    <text evidence="7">Belongs to the class-V pyridoxal-phosphate-dependent aminotransferase family. PhnW subfamily.</text>
</comment>
<dbReference type="Proteomes" id="UP000575898">
    <property type="component" value="Unassembled WGS sequence"/>
</dbReference>
<gene>
    <name evidence="7" type="primary">phnW</name>
    <name evidence="11" type="ORF">HNQ59_001888</name>
</gene>
<keyword evidence="3 7" id="KW-0808">Transferase</keyword>
<evidence type="ECO:0000256" key="3">
    <source>
        <dbReference type="ARBA" id="ARBA00022679"/>
    </source>
</evidence>
<dbReference type="InterPro" id="IPR000192">
    <property type="entry name" value="Aminotrans_V_dom"/>
</dbReference>
<evidence type="ECO:0000256" key="5">
    <source>
        <dbReference type="ARBA" id="ARBA00023317"/>
    </source>
</evidence>
<dbReference type="PIRSF" id="PIRSF000524">
    <property type="entry name" value="SPT"/>
    <property type="match status" value="1"/>
</dbReference>
<protein>
    <recommendedName>
        <fullName evidence="7">2-aminoethylphosphonate--pyruvate transaminase</fullName>
        <ecNumber evidence="7">2.6.1.37</ecNumber>
    </recommendedName>
    <alternativeName>
        <fullName evidence="7">2-aminoethylphosphonate aminotransferase</fullName>
    </alternativeName>
    <alternativeName>
        <fullName evidence="7">AEP transaminase</fullName>
        <shortName evidence="7">AEPT</shortName>
    </alternativeName>
</protein>
<dbReference type="InterPro" id="IPR015422">
    <property type="entry name" value="PyrdxlP-dep_Trfase_small"/>
</dbReference>
<keyword evidence="12" id="KW-1185">Reference proteome</keyword>
<dbReference type="InterPro" id="IPR015424">
    <property type="entry name" value="PyrdxlP-dep_Trfase"/>
</dbReference>
<evidence type="ECO:0000256" key="9">
    <source>
        <dbReference type="PIRSR" id="PIRSR000524-50"/>
    </source>
</evidence>
<dbReference type="SUPFAM" id="SSF53383">
    <property type="entry name" value="PLP-dependent transferases"/>
    <property type="match status" value="1"/>
</dbReference>
<evidence type="ECO:0000259" key="10">
    <source>
        <dbReference type="Pfam" id="PF00266"/>
    </source>
</evidence>
<dbReference type="HAMAP" id="MF_01376">
    <property type="entry name" value="PhnW_aminotrans_5"/>
    <property type="match status" value="1"/>
</dbReference>
<evidence type="ECO:0000256" key="8">
    <source>
        <dbReference type="PIRSR" id="PIRSR000524-1"/>
    </source>
</evidence>
<dbReference type="Pfam" id="PF00266">
    <property type="entry name" value="Aminotran_5"/>
    <property type="match status" value="1"/>
</dbReference>
<organism evidence="11 12">
    <name type="scientific">Chitinivorax tropicus</name>
    <dbReference type="NCBI Taxonomy" id="714531"/>
    <lineage>
        <taxon>Bacteria</taxon>
        <taxon>Pseudomonadati</taxon>
        <taxon>Pseudomonadota</taxon>
        <taxon>Betaproteobacteria</taxon>
        <taxon>Chitinivorax</taxon>
    </lineage>
</organism>
<dbReference type="EMBL" id="JACHHY010000010">
    <property type="protein sequence ID" value="MBB5018597.1"/>
    <property type="molecule type" value="Genomic_DNA"/>
</dbReference>
<evidence type="ECO:0000256" key="2">
    <source>
        <dbReference type="ARBA" id="ARBA00022576"/>
    </source>
</evidence>
<comment type="function">
    <text evidence="7">Involved in phosphonate degradation.</text>
</comment>